<dbReference type="InterPro" id="IPR000120">
    <property type="entry name" value="Amidase"/>
</dbReference>
<dbReference type="EMBL" id="JASCQO010000035">
    <property type="protein sequence ID" value="MDI5934062.1"/>
    <property type="molecule type" value="Genomic_DNA"/>
</dbReference>
<evidence type="ECO:0000313" key="2">
    <source>
        <dbReference type="EMBL" id="MDI5934062.1"/>
    </source>
</evidence>
<dbReference type="Pfam" id="PF01425">
    <property type="entry name" value="Amidase"/>
    <property type="match status" value="1"/>
</dbReference>
<feature type="domain" description="Amidase" evidence="1">
    <location>
        <begin position="58"/>
        <end position="410"/>
    </location>
</feature>
<evidence type="ECO:0000313" key="3">
    <source>
        <dbReference type="Proteomes" id="UP001244242"/>
    </source>
</evidence>
<dbReference type="Gene3D" id="3.90.1300.10">
    <property type="entry name" value="Amidase signature (AS) domain"/>
    <property type="match status" value="1"/>
</dbReference>
<dbReference type="PANTHER" id="PTHR11895">
    <property type="entry name" value="TRANSAMIDASE"/>
    <property type="match status" value="1"/>
</dbReference>
<dbReference type="SUPFAM" id="SSF75304">
    <property type="entry name" value="Amidase signature (AS) enzymes"/>
    <property type="match status" value="1"/>
</dbReference>
<protein>
    <submittedName>
        <fullName evidence="2">Amidase</fullName>
    </submittedName>
</protein>
<dbReference type="InterPro" id="IPR023631">
    <property type="entry name" value="Amidase_dom"/>
</dbReference>
<name>A0ABT6VJA6_9GAMM</name>
<sequence length="422" mass="45405">MYEPFDMTMAIEAFRNRLVSGESQPLDWWHLCRERIAAREPEVQAWEVLAPRTPEPPAAGLLCGVPVGLKDIIETRDLPTAWGTGGYLGTPGSLVDAALVTLLERQGALIMGKTVTTELAYFTPGKTRNPHDLTRTPGGSSSGSAAAVAAGMVPLAFGTQTAGSIIRPASYCGVFGFKPTFDAVSLAGIKSFAPSLDTLGWFANHIEDICTTFSALTRAPAIDALPTLDGVRVGVRSLPSDRVLDADVQRALARTRIRLERLGANVVPLPLDERFAALVEYQKEVMAYEAAQTLASEHRQHADSMGPRLVALIEEGQTLPYARYRQAQQAANELRQVLSRFFVDEVDVILAASAQGVAPEGLQATGDPLFCRAWTLLGVPCLNLPLGRGHQGLPVGVQLIGDRFQDDRLLAIAGCLMQVRPG</sequence>
<dbReference type="Proteomes" id="UP001244242">
    <property type="component" value="Unassembled WGS sequence"/>
</dbReference>
<organism evidence="2 3">
    <name type="scientific">Halomonas kalidii</name>
    <dbReference type="NCBI Taxonomy" id="3043293"/>
    <lineage>
        <taxon>Bacteria</taxon>
        <taxon>Pseudomonadati</taxon>
        <taxon>Pseudomonadota</taxon>
        <taxon>Gammaproteobacteria</taxon>
        <taxon>Oceanospirillales</taxon>
        <taxon>Halomonadaceae</taxon>
        <taxon>Halomonas</taxon>
    </lineage>
</organism>
<dbReference type="InterPro" id="IPR036928">
    <property type="entry name" value="AS_sf"/>
</dbReference>
<dbReference type="PANTHER" id="PTHR11895:SF151">
    <property type="entry name" value="GLUTAMYL-TRNA(GLN) AMIDOTRANSFERASE SUBUNIT A"/>
    <property type="match status" value="1"/>
</dbReference>
<gene>
    <name evidence="2" type="ORF">QLQ84_09700</name>
</gene>
<comment type="caution">
    <text evidence="2">The sequence shown here is derived from an EMBL/GenBank/DDBJ whole genome shotgun (WGS) entry which is preliminary data.</text>
</comment>
<accession>A0ABT6VJA6</accession>
<dbReference type="RefSeq" id="WP_282721543.1">
    <property type="nucleotide sequence ID" value="NZ_JASCQO010000035.1"/>
</dbReference>
<reference evidence="2 3" key="1">
    <citation type="submission" date="2023-04" db="EMBL/GenBank/DDBJ databases">
        <title>Halomonas strains isolated from rhizosphere soil.</title>
        <authorList>
            <person name="Xu L."/>
            <person name="Sun J.-Q."/>
        </authorList>
    </citation>
    <scope>NUCLEOTIDE SEQUENCE [LARGE SCALE GENOMIC DNA]</scope>
    <source>
        <strain evidence="2 3">LN1S58</strain>
    </source>
</reference>
<proteinExistence type="predicted"/>
<evidence type="ECO:0000259" key="1">
    <source>
        <dbReference type="Pfam" id="PF01425"/>
    </source>
</evidence>
<keyword evidence="3" id="KW-1185">Reference proteome</keyword>